<dbReference type="Proteomes" id="UP000639004">
    <property type="component" value="Unassembled WGS sequence"/>
</dbReference>
<dbReference type="EMBL" id="JAEHSL010000051">
    <property type="protein sequence ID" value="MBI6183628.1"/>
    <property type="molecule type" value="Genomic_DNA"/>
</dbReference>
<dbReference type="Pfam" id="PF00419">
    <property type="entry name" value="Fimbrial"/>
    <property type="match status" value="1"/>
</dbReference>
<proteinExistence type="predicted"/>
<feature type="signal peptide" evidence="1">
    <location>
        <begin position="1"/>
        <end position="21"/>
    </location>
</feature>
<dbReference type="RefSeq" id="WP_198642733.1">
    <property type="nucleotide sequence ID" value="NZ_JAEHSL010000051.1"/>
</dbReference>
<dbReference type="InterPro" id="IPR008966">
    <property type="entry name" value="Adhesion_dom_sf"/>
</dbReference>
<feature type="chain" id="PRO_5046384469" evidence="1">
    <location>
        <begin position="22"/>
        <end position="162"/>
    </location>
</feature>
<dbReference type="InterPro" id="IPR036937">
    <property type="entry name" value="Adhesion_dom_fimbrial_sf"/>
</dbReference>
<protein>
    <submittedName>
        <fullName evidence="3">Fimbrial protein</fullName>
    </submittedName>
</protein>
<dbReference type="InterPro" id="IPR000259">
    <property type="entry name" value="Adhesion_dom_fimbrial"/>
</dbReference>
<keyword evidence="4" id="KW-1185">Reference proteome</keyword>
<comment type="caution">
    <text evidence="3">The sequence shown here is derived from an EMBL/GenBank/DDBJ whole genome shotgun (WGS) entry which is preliminary data.</text>
</comment>
<evidence type="ECO:0000313" key="4">
    <source>
        <dbReference type="Proteomes" id="UP000639004"/>
    </source>
</evidence>
<evidence type="ECO:0000256" key="1">
    <source>
        <dbReference type="SAM" id="SignalP"/>
    </source>
</evidence>
<reference evidence="3 4" key="1">
    <citation type="submission" date="2020-12" db="EMBL/GenBank/DDBJ databases">
        <title>Enhanced detection system for hospital associated transmission using whole genome sequencing surveillance.</title>
        <authorList>
            <person name="Harrison L.H."/>
            <person name="Van Tyne D."/>
            <person name="Marsh J.W."/>
            <person name="Griffith M.P."/>
            <person name="Snyder D.J."/>
            <person name="Cooper V.S."/>
            <person name="Mustapha M."/>
        </authorList>
    </citation>
    <scope>NUCLEOTIDE SEQUENCE [LARGE SCALE GENOMIC DNA]</scope>
    <source>
        <strain evidence="3 4">SER00238</strain>
    </source>
</reference>
<organism evidence="3 4">
    <name type="scientific">Serratia proteamaculans</name>
    <dbReference type="NCBI Taxonomy" id="28151"/>
    <lineage>
        <taxon>Bacteria</taxon>
        <taxon>Pseudomonadati</taxon>
        <taxon>Pseudomonadota</taxon>
        <taxon>Gammaproteobacteria</taxon>
        <taxon>Enterobacterales</taxon>
        <taxon>Yersiniaceae</taxon>
        <taxon>Serratia</taxon>
    </lineage>
</organism>
<sequence length="162" mass="17488">MKKLGTVCLILLGITAREVSAAENMSFKGTLREDVPCEFNGGQPINVNFEMVGVDKIDGERYKKSFAVDITCPSGFDVPFKISYVGKQSGFDTFALATNIDGLGIKAQQQINGGWSDLAVGGYMGGVGSIKRHVQVVPVKSPNEVLTPGVFNANALFRLEYY</sequence>
<evidence type="ECO:0000259" key="2">
    <source>
        <dbReference type="Pfam" id="PF00419"/>
    </source>
</evidence>
<evidence type="ECO:0000313" key="3">
    <source>
        <dbReference type="EMBL" id="MBI6183628.1"/>
    </source>
</evidence>
<name>A0ABS0U1Q7_SERPR</name>
<dbReference type="Gene3D" id="2.60.40.1090">
    <property type="entry name" value="Fimbrial-type adhesion domain"/>
    <property type="match status" value="1"/>
</dbReference>
<gene>
    <name evidence="3" type="ORF">JEQ07_24940</name>
</gene>
<feature type="domain" description="Fimbrial-type adhesion" evidence="2">
    <location>
        <begin position="25"/>
        <end position="161"/>
    </location>
</feature>
<accession>A0ABS0U1Q7</accession>
<dbReference type="SUPFAM" id="SSF49401">
    <property type="entry name" value="Bacterial adhesins"/>
    <property type="match status" value="1"/>
</dbReference>
<keyword evidence="1" id="KW-0732">Signal</keyword>